<protein>
    <submittedName>
        <fullName evidence="2">Uncharacterized protein</fullName>
    </submittedName>
</protein>
<sequence length="529" mass="57439">MASTWIGVANPLLSSTLTASPSITCRFGRRPPRSIMVVTLIRVSLLSHAGYTPTASSERKIQAMPTDTQPAKKDFEKMYLDPYIGMGQRTSSETALGSRCEQRRDIACQHRSVGAGTLDREGAARLFGRDQPGRNGTRRSEDGGKHGRPFVLAIPEQSKGGGNDSSRNEDTHEQIQVAHGDAIEPEADRDAANDESIDDHAHVRNPNQTLTAGIGAEICAINICGSSTAFAEQSHGRIRQGQTSRDVGFAHAIRESWESGARLQRQRRETESRGRHERNRQPCETTNDVARQRVCRVGRNGFVKVAVIQEDGAKVANNIDDEKGDAPRRAHGQVASALVARDRVSLARLDEQVVHYRGAAQDVGRCVRRQGKGDDDDEHGKAMDVVRDKGRLEAADEGVGDDGDGHEKDGRDGTHAGQGVDGGRAAGNEHQRHEDVGHDAVEDEDEVRRGAVARLDGLEEGVGVWGAPLERNGQRRKEQDLHRRARGVPEGTRHAVAVADAGALQESGGPGYSRTMKMAKAKPTPRMMP</sequence>
<feature type="compositionally biased region" description="Basic and acidic residues" evidence="1">
    <location>
        <begin position="186"/>
        <end position="202"/>
    </location>
</feature>
<feature type="region of interest" description="Disordered" evidence="1">
    <location>
        <begin position="119"/>
        <end position="204"/>
    </location>
</feature>
<keyword evidence="3" id="KW-1185">Reference proteome</keyword>
<comment type="caution">
    <text evidence="2">The sequence shown here is derived from an EMBL/GenBank/DDBJ whole genome shotgun (WGS) entry which is preliminary data.</text>
</comment>
<reference evidence="2 3" key="1">
    <citation type="submission" date="2016-03" db="EMBL/GenBank/DDBJ databases">
        <title>Fine-scale spatial genetic structure of a fungal parasite of coffee scale insects.</title>
        <authorList>
            <person name="Jackson D."/>
            <person name="Zemenick K.A."/>
            <person name="Malloure B."/>
            <person name="Quandt C.A."/>
            <person name="James T.Y."/>
        </authorList>
    </citation>
    <scope>NUCLEOTIDE SEQUENCE [LARGE SCALE GENOMIC DNA]</scope>
    <source>
        <strain evidence="2 3">UM487</strain>
    </source>
</reference>
<dbReference type="OrthoDB" id="10666883at2759"/>
<name>A0A179IDR5_CORDF</name>
<feature type="compositionally biased region" description="Basic and acidic residues" evidence="1">
    <location>
        <begin position="119"/>
        <end position="145"/>
    </location>
</feature>
<feature type="compositionally biased region" description="Basic and acidic residues" evidence="1">
    <location>
        <begin position="473"/>
        <end position="482"/>
    </location>
</feature>
<feature type="region of interest" description="Disordered" evidence="1">
    <location>
        <begin position="259"/>
        <end position="285"/>
    </location>
</feature>
<accession>A0A179IDR5</accession>
<organism evidence="2 3">
    <name type="scientific">Cordyceps confragosa</name>
    <name type="common">Lecanicillium lecanii</name>
    <dbReference type="NCBI Taxonomy" id="2714763"/>
    <lineage>
        <taxon>Eukaryota</taxon>
        <taxon>Fungi</taxon>
        <taxon>Dikarya</taxon>
        <taxon>Ascomycota</taxon>
        <taxon>Pezizomycotina</taxon>
        <taxon>Sordariomycetes</taxon>
        <taxon>Hypocreomycetidae</taxon>
        <taxon>Hypocreales</taxon>
        <taxon>Cordycipitaceae</taxon>
        <taxon>Akanthomyces</taxon>
    </lineage>
</organism>
<dbReference type="AlphaFoldDB" id="A0A179IDR5"/>
<gene>
    <name evidence="2" type="ORF">LLEC1_02660</name>
</gene>
<dbReference type="Proteomes" id="UP000243081">
    <property type="component" value="Unassembled WGS sequence"/>
</dbReference>
<proteinExistence type="predicted"/>
<dbReference type="EMBL" id="LUKN01001888">
    <property type="protein sequence ID" value="OAR00052.1"/>
    <property type="molecule type" value="Genomic_DNA"/>
</dbReference>
<feature type="compositionally biased region" description="Basic and acidic residues" evidence="1">
    <location>
        <begin position="427"/>
        <end position="440"/>
    </location>
</feature>
<evidence type="ECO:0000313" key="2">
    <source>
        <dbReference type="EMBL" id="OAR00052.1"/>
    </source>
</evidence>
<evidence type="ECO:0000256" key="1">
    <source>
        <dbReference type="SAM" id="MobiDB-lite"/>
    </source>
</evidence>
<evidence type="ECO:0000313" key="3">
    <source>
        <dbReference type="Proteomes" id="UP000243081"/>
    </source>
</evidence>
<feature type="region of interest" description="Disordered" evidence="1">
    <location>
        <begin position="473"/>
        <end position="529"/>
    </location>
</feature>
<feature type="compositionally biased region" description="Basic and acidic residues" evidence="1">
    <location>
        <begin position="403"/>
        <end position="414"/>
    </location>
</feature>
<feature type="region of interest" description="Disordered" evidence="1">
    <location>
        <begin position="367"/>
        <end position="445"/>
    </location>
</feature>
<feature type="compositionally biased region" description="Basic and acidic residues" evidence="1">
    <location>
        <begin position="378"/>
        <end position="394"/>
    </location>
</feature>